<dbReference type="EMBL" id="JAHYXK010000006">
    <property type="protein sequence ID" value="MBW7467256.1"/>
    <property type="molecule type" value="Genomic_DNA"/>
</dbReference>
<proteinExistence type="predicted"/>
<dbReference type="PANTHER" id="PTHR35802">
    <property type="entry name" value="PROTEASE SYNTHASE AND SPORULATION PROTEIN PAI 2"/>
    <property type="match status" value="1"/>
</dbReference>
<name>A0ABS7CTT3_9BACT</name>
<dbReference type="SUPFAM" id="SSF50475">
    <property type="entry name" value="FMN-binding split barrel"/>
    <property type="match status" value="1"/>
</dbReference>
<dbReference type="Proteomes" id="UP000813018">
    <property type="component" value="Unassembled WGS sequence"/>
</dbReference>
<dbReference type="Pfam" id="PF04299">
    <property type="entry name" value="FMN_bind_2"/>
    <property type="match status" value="1"/>
</dbReference>
<organism evidence="1 2">
    <name type="scientific">Pontibacter aydingkolensis</name>
    <dbReference type="NCBI Taxonomy" id="1911536"/>
    <lineage>
        <taxon>Bacteria</taxon>
        <taxon>Pseudomonadati</taxon>
        <taxon>Bacteroidota</taxon>
        <taxon>Cytophagia</taxon>
        <taxon>Cytophagales</taxon>
        <taxon>Hymenobacteraceae</taxon>
        <taxon>Pontibacter</taxon>
    </lineage>
</organism>
<dbReference type="InterPro" id="IPR012349">
    <property type="entry name" value="Split_barrel_FMN-bd"/>
</dbReference>
<keyword evidence="2" id="KW-1185">Reference proteome</keyword>
<comment type="caution">
    <text evidence="1">The sequence shown here is derived from an EMBL/GenBank/DDBJ whole genome shotgun (WGS) entry which is preliminary data.</text>
</comment>
<sequence>MREFSFATLVTIQDNKPFATHLPFVVENRNEQLILQTHVAKQNPQWKDLKAGQEALVIFQEPHAYISPALYEKQLNVPTWNYCAVHAYGKPTII</sequence>
<reference evidence="1 2" key="1">
    <citation type="journal article" date="2016" name="Int. J. Syst. Evol. Microbiol.">
        <title>Pontibacter aydingkolensis sp. nov., isolated from soil of a salt lake.</title>
        <authorList>
            <person name="Osman G."/>
            <person name="Zhang T."/>
            <person name="Lou K."/>
            <person name="Gao Y."/>
            <person name="Chang W."/>
            <person name="Lin Q."/>
            <person name="Yang H.M."/>
            <person name="Huo X.D."/>
            <person name="Wang N."/>
        </authorList>
    </citation>
    <scope>NUCLEOTIDE SEQUENCE [LARGE SCALE GENOMIC DNA]</scope>
    <source>
        <strain evidence="1 2">KACC 19255</strain>
    </source>
</reference>
<dbReference type="PANTHER" id="PTHR35802:SF1">
    <property type="entry name" value="PROTEASE SYNTHASE AND SPORULATION PROTEIN PAI 2"/>
    <property type="match status" value="1"/>
</dbReference>
<evidence type="ECO:0000313" key="2">
    <source>
        <dbReference type="Proteomes" id="UP000813018"/>
    </source>
</evidence>
<protein>
    <submittedName>
        <fullName evidence="1">FMN-binding negative transcriptional regulator</fullName>
    </submittedName>
</protein>
<evidence type="ECO:0000313" key="1">
    <source>
        <dbReference type="EMBL" id="MBW7467256.1"/>
    </source>
</evidence>
<dbReference type="Gene3D" id="2.30.110.10">
    <property type="entry name" value="Electron Transport, Fmn-binding Protein, Chain A"/>
    <property type="match status" value="1"/>
</dbReference>
<accession>A0ABS7CTT3</accession>
<gene>
    <name evidence="1" type="ORF">K0O23_09260</name>
</gene>
<dbReference type="InterPro" id="IPR007396">
    <property type="entry name" value="TR_PAI2-type"/>
</dbReference>